<evidence type="ECO:0000256" key="4">
    <source>
        <dbReference type="ARBA" id="ARBA00022801"/>
    </source>
</evidence>
<evidence type="ECO:0000256" key="3">
    <source>
        <dbReference type="ARBA" id="ARBA00022677"/>
    </source>
</evidence>
<dbReference type="EMBL" id="JAHFXS010001296">
    <property type="protein sequence ID" value="KAG9978346.1"/>
    <property type="molecule type" value="Genomic_DNA"/>
</dbReference>
<dbReference type="AlphaFoldDB" id="A0A9P8FQL7"/>
<evidence type="ECO:0000256" key="5">
    <source>
        <dbReference type="SAM" id="Phobius"/>
    </source>
</evidence>
<proteinExistence type="inferred from homology"/>
<evidence type="ECO:0008006" key="8">
    <source>
        <dbReference type="Google" id="ProtNLM"/>
    </source>
</evidence>
<dbReference type="Pfam" id="PF10230">
    <property type="entry name" value="LIDHydrolase"/>
    <property type="match status" value="1"/>
</dbReference>
<name>A0A9P8FQL7_AURME</name>
<dbReference type="Proteomes" id="UP000729357">
    <property type="component" value="Unassembled WGS sequence"/>
</dbReference>
<dbReference type="PANTHER" id="PTHR13390">
    <property type="entry name" value="LIPASE"/>
    <property type="match status" value="1"/>
</dbReference>
<dbReference type="InterPro" id="IPR019363">
    <property type="entry name" value="LDAH"/>
</dbReference>
<keyword evidence="3" id="KW-0551">Lipid droplet</keyword>
<reference evidence="6" key="2">
    <citation type="submission" date="2021-08" db="EMBL/GenBank/DDBJ databases">
        <authorList>
            <person name="Gostincar C."/>
            <person name="Sun X."/>
            <person name="Song Z."/>
            <person name="Gunde-Cimerman N."/>
        </authorList>
    </citation>
    <scope>NUCLEOTIDE SEQUENCE</scope>
    <source>
        <strain evidence="6">EXF-9298</strain>
    </source>
</reference>
<keyword evidence="7" id="KW-1185">Reference proteome</keyword>
<protein>
    <recommendedName>
        <fullName evidence="8">Lipid droplet-associated hydrolase</fullName>
    </recommendedName>
</protein>
<evidence type="ECO:0000256" key="2">
    <source>
        <dbReference type="ARBA" id="ARBA00008300"/>
    </source>
</evidence>
<dbReference type="InterPro" id="IPR029058">
    <property type="entry name" value="AB_hydrolase_fold"/>
</dbReference>
<sequence>MAVQDSIELSHVAPAGSTHESLLVFFITGNPGLIEYYRTFLTLCFDSLRTKYSNHHIKIAGTSLRGFGVQVDKHQHAANDDAQGPYDLEQQIEYIGQMLERAIESHATQDRPTKVMLMGHSVGSYILLEVLRRRKQSPTTQQLSNNARVIGGICLFPTVTHIAKSPSGKKFSSFFAIPYFAVVAGFVVRLLFSWVPFAAVQTLVGLVTGFPAPAAETTTAFIKSRGGVRQALYLAGHEMKTITTDAWDDELWGISKAQNPNSDKTKLYFYFGTDDHWVANETRDELIAARAATGKVGEEDKPIMEIDSHSTPHGFCIKHNDLVAKKVEQYIGELMQNVA</sequence>
<evidence type="ECO:0000313" key="7">
    <source>
        <dbReference type="Proteomes" id="UP000729357"/>
    </source>
</evidence>
<keyword evidence="5" id="KW-1133">Transmembrane helix</keyword>
<dbReference type="Gene3D" id="3.40.50.1820">
    <property type="entry name" value="alpha/beta hydrolase"/>
    <property type="match status" value="1"/>
</dbReference>
<accession>A0A9P8FQL7</accession>
<keyword evidence="4" id="KW-0378">Hydrolase</keyword>
<evidence type="ECO:0000256" key="1">
    <source>
        <dbReference type="ARBA" id="ARBA00004502"/>
    </source>
</evidence>
<dbReference type="SUPFAM" id="SSF53474">
    <property type="entry name" value="alpha/beta-Hydrolases"/>
    <property type="match status" value="1"/>
</dbReference>
<comment type="similarity">
    <text evidence="2">Belongs to the AB hydrolase superfamily. LDAH family.</text>
</comment>
<dbReference type="GO" id="GO:0019915">
    <property type="term" value="P:lipid storage"/>
    <property type="evidence" value="ECO:0007669"/>
    <property type="project" value="InterPro"/>
</dbReference>
<comment type="caution">
    <text evidence="6">The sequence shown here is derived from an EMBL/GenBank/DDBJ whole genome shotgun (WGS) entry which is preliminary data.</text>
</comment>
<reference evidence="6" key="1">
    <citation type="journal article" date="2021" name="J Fungi (Basel)">
        <title>Virulence traits and population genomics of the black yeast Aureobasidium melanogenum.</title>
        <authorList>
            <person name="Cernosa A."/>
            <person name="Sun X."/>
            <person name="Gostincar C."/>
            <person name="Fang C."/>
            <person name="Gunde-Cimerman N."/>
            <person name="Song Z."/>
        </authorList>
    </citation>
    <scope>NUCLEOTIDE SEQUENCE</scope>
    <source>
        <strain evidence="6">EXF-9298</strain>
    </source>
</reference>
<feature type="transmembrane region" description="Helical" evidence="5">
    <location>
        <begin position="174"/>
        <end position="195"/>
    </location>
</feature>
<dbReference type="GO" id="GO:0016298">
    <property type="term" value="F:lipase activity"/>
    <property type="evidence" value="ECO:0007669"/>
    <property type="project" value="InterPro"/>
</dbReference>
<keyword evidence="5" id="KW-0472">Membrane</keyword>
<evidence type="ECO:0000313" key="6">
    <source>
        <dbReference type="EMBL" id="KAG9978346.1"/>
    </source>
</evidence>
<gene>
    <name evidence="6" type="ORF">KCU98_g9484</name>
</gene>
<dbReference type="PANTHER" id="PTHR13390:SF0">
    <property type="entry name" value="LIPID DROPLET-ASSOCIATED HYDROLASE"/>
    <property type="match status" value="1"/>
</dbReference>
<organism evidence="6 7">
    <name type="scientific">Aureobasidium melanogenum</name>
    <name type="common">Aureobasidium pullulans var. melanogenum</name>
    <dbReference type="NCBI Taxonomy" id="46634"/>
    <lineage>
        <taxon>Eukaryota</taxon>
        <taxon>Fungi</taxon>
        <taxon>Dikarya</taxon>
        <taxon>Ascomycota</taxon>
        <taxon>Pezizomycotina</taxon>
        <taxon>Dothideomycetes</taxon>
        <taxon>Dothideomycetidae</taxon>
        <taxon>Dothideales</taxon>
        <taxon>Saccotheciaceae</taxon>
        <taxon>Aureobasidium</taxon>
    </lineage>
</organism>
<feature type="non-terminal residue" evidence="6">
    <location>
        <position position="1"/>
    </location>
</feature>
<dbReference type="GO" id="GO:0005811">
    <property type="term" value="C:lipid droplet"/>
    <property type="evidence" value="ECO:0007669"/>
    <property type="project" value="UniProtKB-SubCell"/>
</dbReference>
<comment type="subcellular location">
    <subcellularLocation>
        <location evidence="1">Lipid droplet</location>
    </subcellularLocation>
</comment>
<keyword evidence="5" id="KW-0812">Transmembrane</keyword>